<keyword evidence="6 12" id="KW-0479">Metal-binding</keyword>
<dbReference type="GO" id="GO:0005829">
    <property type="term" value="C:cytosol"/>
    <property type="evidence" value="ECO:0007669"/>
    <property type="project" value="TreeGrafter"/>
</dbReference>
<dbReference type="PROSITE" id="PS01053">
    <property type="entry name" value="ARGINASE_1"/>
    <property type="match status" value="1"/>
</dbReference>
<dbReference type="PROSITE" id="PS51409">
    <property type="entry name" value="ARGINASE_2"/>
    <property type="match status" value="1"/>
</dbReference>
<dbReference type="EC" id="3.5.3.1" evidence="2 12"/>
<dbReference type="PANTHER" id="PTHR43782:SF3">
    <property type="entry name" value="ARGINASE"/>
    <property type="match status" value="1"/>
</dbReference>
<evidence type="ECO:0000256" key="7">
    <source>
        <dbReference type="ARBA" id="ARBA00022801"/>
    </source>
</evidence>
<keyword evidence="14" id="KW-1185">Reference proteome</keyword>
<accession>A0A8T0D701</accession>
<evidence type="ECO:0000256" key="2">
    <source>
        <dbReference type="ARBA" id="ARBA00012168"/>
    </source>
</evidence>
<dbReference type="CDD" id="cd09989">
    <property type="entry name" value="Arginase"/>
    <property type="match status" value="1"/>
</dbReference>
<dbReference type="Proteomes" id="UP000699462">
    <property type="component" value="Unassembled WGS sequence"/>
</dbReference>
<keyword evidence="5 12" id="KW-0056">Arginine metabolism</keyword>
<evidence type="ECO:0000256" key="6">
    <source>
        <dbReference type="ARBA" id="ARBA00022723"/>
    </source>
</evidence>
<dbReference type="NCBIfam" id="TIGR01229">
    <property type="entry name" value="rocF_arginase"/>
    <property type="match status" value="1"/>
</dbReference>
<comment type="caution">
    <text evidence="13">The sequence shown here is derived from an EMBL/GenBank/DDBJ whole genome shotgun (WGS) entry which is preliminary data.</text>
</comment>
<evidence type="ECO:0000256" key="12">
    <source>
        <dbReference type="RuleBase" id="RU361159"/>
    </source>
</evidence>
<evidence type="ECO:0000256" key="11">
    <source>
        <dbReference type="RuleBase" id="RU003684"/>
    </source>
</evidence>
<comment type="pathway">
    <text evidence="1 12">Nitrogen metabolism; urea cycle; L-ornithine and urea from L-arginine: step 1/1.</text>
</comment>
<dbReference type="AlphaFoldDB" id="A0A8T0D701"/>
<dbReference type="EMBL" id="JTDF01020419">
    <property type="protein sequence ID" value="KAF8562421.1"/>
    <property type="molecule type" value="Genomic_DNA"/>
</dbReference>
<dbReference type="GO" id="GO:0000050">
    <property type="term" value="P:urea cycle"/>
    <property type="evidence" value="ECO:0007669"/>
    <property type="project" value="UniProtKB-KW"/>
</dbReference>
<dbReference type="InterPro" id="IPR023696">
    <property type="entry name" value="Ureohydrolase_dom_sf"/>
</dbReference>
<keyword evidence="8 12" id="KW-0464">Manganese</keyword>
<protein>
    <recommendedName>
        <fullName evidence="3 12">Arginase</fullName>
        <ecNumber evidence="2 12">3.5.3.1</ecNumber>
    </recommendedName>
</protein>
<keyword evidence="4 12" id="KW-0835">Urea cycle</keyword>
<gene>
    <name evidence="13" type="ORF">P879_09130</name>
</gene>
<evidence type="ECO:0000313" key="14">
    <source>
        <dbReference type="Proteomes" id="UP000699462"/>
    </source>
</evidence>
<dbReference type="Pfam" id="PF00491">
    <property type="entry name" value="Arginase"/>
    <property type="match status" value="1"/>
</dbReference>
<dbReference type="Gene3D" id="3.40.800.10">
    <property type="entry name" value="Ureohydrolase domain"/>
    <property type="match status" value="1"/>
</dbReference>
<dbReference type="InterPro" id="IPR020855">
    <property type="entry name" value="Ureohydrolase_Mn_BS"/>
</dbReference>
<dbReference type="OrthoDB" id="9992747at2759"/>
<organism evidence="13 14">
    <name type="scientific">Paragonimus westermani</name>
    <dbReference type="NCBI Taxonomy" id="34504"/>
    <lineage>
        <taxon>Eukaryota</taxon>
        <taxon>Metazoa</taxon>
        <taxon>Spiralia</taxon>
        <taxon>Lophotrochozoa</taxon>
        <taxon>Platyhelminthes</taxon>
        <taxon>Trematoda</taxon>
        <taxon>Digenea</taxon>
        <taxon>Plagiorchiida</taxon>
        <taxon>Troglotremata</taxon>
        <taxon>Troglotrematidae</taxon>
        <taxon>Paragonimus</taxon>
    </lineage>
</organism>
<comment type="catalytic activity">
    <reaction evidence="9 12">
        <text>L-arginine + H2O = urea + L-ornithine</text>
        <dbReference type="Rhea" id="RHEA:20569"/>
        <dbReference type="ChEBI" id="CHEBI:15377"/>
        <dbReference type="ChEBI" id="CHEBI:16199"/>
        <dbReference type="ChEBI" id="CHEBI:32682"/>
        <dbReference type="ChEBI" id="CHEBI:46911"/>
        <dbReference type="EC" id="3.5.3.1"/>
    </reaction>
</comment>
<keyword evidence="7 11" id="KW-0378">Hydrolase</keyword>
<dbReference type="GO" id="GO:0006525">
    <property type="term" value="P:arginine metabolic process"/>
    <property type="evidence" value="ECO:0007669"/>
    <property type="project" value="UniProtKB-KW"/>
</dbReference>
<dbReference type="InterPro" id="IPR006035">
    <property type="entry name" value="Ureohydrolase"/>
</dbReference>
<dbReference type="PANTHER" id="PTHR43782">
    <property type="entry name" value="ARGINASE"/>
    <property type="match status" value="1"/>
</dbReference>
<name>A0A8T0D701_9TREM</name>
<sequence>MWTKFGSNLSRFVLGRSLSDLKSAASKRGKPLTLYPHVSLIGAPVRRGQPKDGTHLGPKMIRESNLIQSFKSVGITVEDHGDIALEQDDPKNDSPIYNMINPRSFVDTTEKIATSVEHLLRSTTSTTELCSPPLVVIGGDHSMATGTILGHWRVKPDVCIIWVDSHGDLNTPFTCICGNMHGFPLAFLLREIQDEMPYVKEMESIEPCLSASDIVFIGLRDLDPHEVYDLRKNNIKHFTMVDVDRMGIEAVIQEAIQSVNPRLDRPIHLSFDIDAMDPSIAPSTGTPVPGGLTLREGLRICEEVYATGKLSVLELAELNPMIGTPEDVSKTQDTAVCLLKACLGYSRSGHLPTKVHLLKEEGIPSRSHKLQSTMRTT</sequence>
<dbReference type="FunFam" id="3.40.800.10:FF:000012">
    <property type="entry name" value="Arginase"/>
    <property type="match status" value="1"/>
</dbReference>
<dbReference type="SUPFAM" id="SSF52768">
    <property type="entry name" value="Arginase/deacetylase"/>
    <property type="match status" value="1"/>
</dbReference>
<comment type="similarity">
    <text evidence="10 11">Belongs to the arginase family.</text>
</comment>
<dbReference type="PRINTS" id="PR00116">
    <property type="entry name" value="ARGINASE"/>
</dbReference>
<evidence type="ECO:0000313" key="13">
    <source>
        <dbReference type="EMBL" id="KAF8562421.1"/>
    </source>
</evidence>
<comment type="cofactor">
    <cofactor evidence="12">
        <name>Mn(2+)</name>
        <dbReference type="ChEBI" id="CHEBI:29035"/>
    </cofactor>
    <text evidence="12">Binds 2 manganese ions per subunit.</text>
</comment>
<evidence type="ECO:0000256" key="1">
    <source>
        <dbReference type="ARBA" id="ARBA00005098"/>
    </source>
</evidence>
<evidence type="ECO:0000256" key="4">
    <source>
        <dbReference type="ARBA" id="ARBA00022436"/>
    </source>
</evidence>
<dbReference type="GO" id="GO:0004053">
    <property type="term" value="F:arginase activity"/>
    <property type="evidence" value="ECO:0007669"/>
    <property type="project" value="UniProtKB-EC"/>
</dbReference>
<proteinExistence type="inferred from homology"/>
<dbReference type="GO" id="GO:0030145">
    <property type="term" value="F:manganese ion binding"/>
    <property type="evidence" value="ECO:0007669"/>
    <property type="project" value="TreeGrafter"/>
</dbReference>
<evidence type="ECO:0000256" key="10">
    <source>
        <dbReference type="PROSITE-ProRule" id="PRU00742"/>
    </source>
</evidence>
<evidence type="ECO:0000256" key="3">
    <source>
        <dbReference type="ARBA" id="ARBA00018123"/>
    </source>
</evidence>
<dbReference type="GO" id="GO:0005634">
    <property type="term" value="C:nucleus"/>
    <property type="evidence" value="ECO:0007669"/>
    <property type="project" value="TreeGrafter"/>
</dbReference>
<dbReference type="InterPro" id="IPR014033">
    <property type="entry name" value="Arginase"/>
</dbReference>
<evidence type="ECO:0000256" key="8">
    <source>
        <dbReference type="ARBA" id="ARBA00023211"/>
    </source>
</evidence>
<evidence type="ECO:0000256" key="9">
    <source>
        <dbReference type="ARBA" id="ARBA00047391"/>
    </source>
</evidence>
<evidence type="ECO:0000256" key="5">
    <source>
        <dbReference type="ARBA" id="ARBA00022503"/>
    </source>
</evidence>
<reference evidence="13 14" key="1">
    <citation type="submission" date="2019-07" db="EMBL/GenBank/DDBJ databases">
        <title>Annotation for the trematode Paragonimus westermani.</title>
        <authorList>
            <person name="Choi Y.-J."/>
        </authorList>
    </citation>
    <scope>NUCLEOTIDE SEQUENCE [LARGE SCALE GENOMIC DNA]</scope>
    <source>
        <strain evidence="13">180907_Pwestermani</strain>
    </source>
</reference>